<keyword evidence="2" id="KW-1185">Reference proteome</keyword>
<name>A0ABQ4A1F6_9ACTN</name>
<organism evidence="1 2">
    <name type="scientific">Winogradskya humida</name>
    <dbReference type="NCBI Taxonomy" id="113566"/>
    <lineage>
        <taxon>Bacteria</taxon>
        <taxon>Bacillati</taxon>
        <taxon>Actinomycetota</taxon>
        <taxon>Actinomycetes</taxon>
        <taxon>Micromonosporales</taxon>
        <taxon>Micromonosporaceae</taxon>
        <taxon>Winogradskya</taxon>
    </lineage>
</organism>
<protein>
    <submittedName>
        <fullName evidence="1">Uncharacterized protein</fullName>
    </submittedName>
</protein>
<sequence length="251" mass="27361">MYQLAAVVGDEGMLRDRVSGVNHGVVGVLRGGLAMVPVTDALFEELAGSWRGGPFFEQMPPAFERALAGWSVHGPLAFVQASFHGGEGEQLAAVWRDGALAWGPVFDGRFDGPREQWPINAALAQLGVKQSGHTYSWNPDLFDEVGFGMERDMTDWLAHARAGLTLPSLEALARAEQRHDVERALAQIRPDLDGRAIMTLLDIAPGPLVGAATRRLRELSLERGPLPRGEAEAELRVWAHEQGIGRRTEDT</sequence>
<evidence type="ECO:0000313" key="2">
    <source>
        <dbReference type="Proteomes" id="UP000603200"/>
    </source>
</evidence>
<dbReference type="EMBL" id="BOMN01000112">
    <property type="protein sequence ID" value="GIE24679.1"/>
    <property type="molecule type" value="Genomic_DNA"/>
</dbReference>
<evidence type="ECO:0000313" key="1">
    <source>
        <dbReference type="EMBL" id="GIE24679.1"/>
    </source>
</evidence>
<dbReference type="Proteomes" id="UP000603200">
    <property type="component" value="Unassembled WGS sequence"/>
</dbReference>
<gene>
    <name evidence="1" type="ORF">Ahu01nite_077810</name>
</gene>
<accession>A0ABQ4A1F6</accession>
<comment type="caution">
    <text evidence="1">The sequence shown here is derived from an EMBL/GenBank/DDBJ whole genome shotgun (WGS) entry which is preliminary data.</text>
</comment>
<reference evidence="1 2" key="1">
    <citation type="submission" date="2021-01" db="EMBL/GenBank/DDBJ databases">
        <title>Whole genome shotgun sequence of Actinoplanes humidus NBRC 14915.</title>
        <authorList>
            <person name="Komaki H."/>
            <person name="Tamura T."/>
        </authorList>
    </citation>
    <scope>NUCLEOTIDE SEQUENCE [LARGE SCALE GENOMIC DNA]</scope>
    <source>
        <strain evidence="1 2">NBRC 14915</strain>
    </source>
</reference>
<proteinExistence type="predicted"/>
<dbReference type="SUPFAM" id="SSF81891">
    <property type="entry name" value="Poly A polymerase C-terminal region-like"/>
    <property type="match status" value="1"/>
</dbReference>